<evidence type="ECO:0000313" key="2">
    <source>
        <dbReference type="EMBL" id="ARN85234.1"/>
    </source>
</evidence>
<sequence>MSWNLSYIFFFLLCSCFSFNINHLNATTLEHLFQFETPRTNVRLLKTTDRQEAHAVEKSTTRFVKIFDFEKDSDPAYNFNLVIPKQEKIFGLTCEQIDSAENNFFLYLGAFLKRTDETPETLIGLLTISNIFAFPTHDRYLSLDLKFHSKFQGQGYGKEVLSALIKHLKTHKILPTDQQDLTAQCRGVLVLVNFQNKICLNFSLLKGDFKIVRLYGARIEMVSPIVQIESLEKLESFNTYDERFHEVAYPLMIDYLQKKPHDKKTRSSYVKAKKSLIRLSWDNLMRTPIVIAEDGEILSENYFRNESVFISNALSLYPELKKSIPEKIYPILQKIIETDRLELEKIRKDLFRDMNVDQKKRYTKFMKRLQRASFILKLRTKKE</sequence>
<keyword evidence="3" id="KW-1185">Reference proteome</keyword>
<name>A0A1W6N5W7_9PROT</name>
<feature type="signal peptide" evidence="1">
    <location>
        <begin position="1"/>
        <end position="20"/>
    </location>
</feature>
<keyword evidence="1" id="KW-0732">Signal</keyword>
<proteinExistence type="predicted"/>
<protein>
    <recommendedName>
        <fullName evidence="4">N-acetyltransferase domain-containing protein</fullName>
    </recommendedName>
</protein>
<dbReference type="KEGG" id="naf:GQ61_07980"/>
<organism evidence="2 3">
    <name type="scientific">Candidatus Nucleicultrix amoebiphila FS5</name>
    <dbReference type="NCBI Taxonomy" id="1414854"/>
    <lineage>
        <taxon>Bacteria</taxon>
        <taxon>Pseudomonadati</taxon>
        <taxon>Pseudomonadota</taxon>
        <taxon>Alphaproteobacteria</taxon>
        <taxon>Holosporales</taxon>
        <taxon>Candidatus Nucleicultricaceae</taxon>
        <taxon>Candidatus Nucleicultrix</taxon>
    </lineage>
</organism>
<accession>A0A1W6N5W7</accession>
<dbReference type="Gene3D" id="3.40.630.30">
    <property type="match status" value="1"/>
</dbReference>
<dbReference type="RefSeq" id="WP_085784779.1">
    <property type="nucleotide sequence ID" value="NZ_CP008743.1"/>
</dbReference>
<feature type="chain" id="PRO_5010855704" description="N-acetyltransferase domain-containing protein" evidence="1">
    <location>
        <begin position="21"/>
        <end position="383"/>
    </location>
</feature>
<reference evidence="2 3" key="1">
    <citation type="submission" date="2014-06" db="EMBL/GenBank/DDBJ databases">
        <title>The genome of the endonuclear symbiont Nucleicultrix amoebiphila.</title>
        <authorList>
            <person name="Schulz F."/>
            <person name="Horn M."/>
        </authorList>
    </citation>
    <scope>NUCLEOTIDE SEQUENCE [LARGE SCALE GENOMIC DNA]</scope>
    <source>
        <strain evidence="2 3">FS5</strain>
    </source>
</reference>
<gene>
    <name evidence="2" type="ORF">GQ61_07980</name>
</gene>
<evidence type="ECO:0000313" key="3">
    <source>
        <dbReference type="Proteomes" id="UP000237351"/>
    </source>
</evidence>
<dbReference type="Proteomes" id="UP000237351">
    <property type="component" value="Chromosome"/>
</dbReference>
<evidence type="ECO:0000256" key="1">
    <source>
        <dbReference type="SAM" id="SignalP"/>
    </source>
</evidence>
<evidence type="ECO:0008006" key="4">
    <source>
        <dbReference type="Google" id="ProtNLM"/>
    </source>
</evidence>
<dbReference type="AlphaFoldDB" id="A0A1W6N5W7"/>
<dbReference type="EMBL" id="CP008743">
    <property type="protein sequence ID" value="ARN85234.1"/>
    <property type="molecule type" value="Genomic_DNA"/>
</dbReference>
<dbReference type="InterPro" id="IPR016181">
    <property type="entry name" value="Acyl_CoA_acyltransferase"/>
</dbReference>
<dbReference type="SUPFAM" id="SSF55729">
    <property type="entry name" value="Acyl-CoA N-acyltransferases (Nat)"/>
    <property type="match status" value="1"/>
</dbReference>